<sequence>MLNGERFFFNPHTLVEISLGAVFGSGCKESIAYLIQIPQKDAINAAIIVNRKIAPQYHTQYECNFESNCGIVSCVDYDEFFCSNYESFNGCNLLKFREVILFRKKVDKLINEFNDIFLKDFPFLKNIPFSKKDDCIYSAHPIYQVVHTEKTEDVMSAYRAKKDQISTLPMLPQFVDTESSLQEDILYYRDPLYFLHLSSNPRYENFIYTLLDRAYSFIGSIVSSITSLEEYLSIEGMLYYLPKALLLQIKHYNGTLINLITIRKSVDINCPTVCPKQLAVISISIIVCLRNYIRFVFSLKEIVMLFLDYSNFVSLEDIMVAFEQLVSNPRLEEKYRLIYKTEIVNISSFLRENYSDLVIKKRMKIDYFIGKLNVSNEEMESFLTTTKDDLDKNDLISFFAKSIIKSVKDLMCEIEKIESSLENLPKVDLSQRLSRIKIISSVISSMFKTK</sequence>
<dbReference type="EMBL" id="LN906597">
    <property type="protein sequence ID" value="CUT18159.1"/>
    <property type="molecule type" value="Genomic_DNA"/>
</dbReference>
<protein>
    <submittedName>
        <fullName evidence="1">Uncharacterized protein</fullName>
    </submittedName>
</protein>
<organism evidence="1 2">
    <name type="scientific">Candidatus Ichthyocystis hellenicum</name>
    <dbReference type="NCBI Taxonomy" id="1561003"/>
    <lineage>
        <taxon>Bacteria</taxon>
        <taxon>Pseudomonadati</taxon>
        <taxon>Pseudomonadota</taxon>
        <taxon>Betaproteobacteria</taxon>
        <taxon>Burkholderiales</taxon>
        <taxon>Candidatus Ichthyocystis</taxon>
    </lineage>
</organism>
<evidence type="ECO:0000313" key="2">
    <source>
        <dbReference type="Proteomes" id="UP000198651"/>
    </source>
</evidence>
<dbReference type="Proteomes" id="UP000198651">
    <property type="component" value="Chromosome I"/>
</dbReference>
<keyword evidence="2" id="KW-1185">Reference proteome</keyword>
<proteinExistence type="predicted"/>
<evidence type="ECO:0000313" key="1">
    <source>
        <dbReference type="EMBL" id="CUT18159.1"/>
    </source>
</evidence>
<gene>
    <name evidence="1" type="ORF">Ark11_1355</name>
</gene>
<name>A0A0S4M509_9BURK</name>
<dbReference type="AlphaFoldDB" id="A0A0S4M509"/>
<dbReference type="RefSeq" id="WP_092490617.1">
    <property type="nucleotide sequence ID" value="NZ_LN906597.1"/>
</dbReference>
<dbReference type="PROSITE" id="PS51257">
    <property type="entry name" value="PROKAR_LIPOPROTEIN"/>
    <property type="match status" value="1"/>
</dbReference>
<reference evidence="2" key="1">
    <citation type="submission" date="2015-11" db="EMBL/GenBank/DDBJ databases">
        <authorList>
            <person name="Seth-Smith H.M.B."/>
        </authorList>
    </citation>
    <scope>NUCLEOTIDE SEQUENCE [LARGE SCALE GENOMIC DNA]</scope>
    <source>
        <strain evidence="2">2013Ark11</strain>
    </source>
</reference>
<accession>A0A0S4M509</accession>